<dbReference type="Proteomes" id="UP000283433">
    <property type="component" value="Unassembled WGS sequence"/>
</dbReference>
<evidence type="ECO:0000313" key="4">
    <source>
        <dbReference type="Proteomes" id="UP000283433"/>
    </source>
</evidence>
<dbReference type="EMBL" id="MBTA01000026">
    <property type="protein sequence ID" value="RKD14295.1"/>
    <property type="molecule type" value="Genomic_DNA"/>
</dbReference>
<feature type="domain" description="Type 9 secretion system plug protein N-terminal" evidence="2">
    <location>
        <begin position="53"/>
        <end position="177"/>
    </location>
</feature>
<evidence type="ECO:0000259" key="2">
    <source>
        <dbReference type="Pfam" id="PF17116"/>
    </source>
</evidence>
<reference evidence="3 4" key="1">
    <citation type="submission" date="2016-07" db="EMBL/GenBank/DDBJ databases">
        <title>Genome of Pelobium manganitolerans.</title>
        <authorList>
            <person name="Wu S."/>
            <person name="Wang G."/>
        </authorList>
    </citation>
    <scope>NUCLEOTIDE SEQUENCE [LARGE SCALE GENOMIC DNA]</scope>
    <source>
        <strain evidence="3 4">YS-25</strain>
    </source>
</reference>
<keyword evidence="1" id="KW-0732">Signal</keyword>
<name>A0A419S447_9SPHI</name>
<feature type="chain" id="PRO_5019456596" evidence="1">
    <location>
        <begin position="24"/>
        <end position="444"/>
    </location>
</feature>
<evidence type="ECO:0000256" key="1">
    <source>
        <dbReference type="SAM" id="SignalP"/>
    </source>
</evidence>
<keyword evidence="4" id="KW-1185">Reference proteome</keyword>
<dbReference type="InterPro" id="IPR031345">
    <property type="entry name" value="T9SS_Plug_N"/>
</dbReference>
<protein>
    <submittedName>
        <fullName evidence="3">DUF5103 domain-containing protein</fullName>
    </submittedName>
</protein>
<feature type="signal peptide" evidence="1">
    <location>
        <begin position="1"/>
        <end position="23"/>
    </location>
</feature>
<evidence type="ECO:0000313" key="3">
    <source>
        <dbReference type="EMBL" id="RKD14295.1"/>
    </source>
</evidence>
<comment type="caution">
    <text evidence="3">The sequence shown here is derived from an EMBL/GenBank/DDBJ whole genome shotgun (WGS) entry which is preliminary data.</text>
</comment>
<dbReference type="Pfam" id="PF17116">
    <property type="entry name" value="T9SS_plug_1st"/>
    <property type="match status" value="1"/>
</dbReference>
<accession>A0A419S447</accession>
<sequence>MSLLLKSSLYILLGLFAFQPSVAQKRAKKERPKYAEVPSSDLVYDDVNYIPEIKTVAFYNAKREGSFPIINLTGGEELLLGFDDLRGGSRNLSYSVVHCNSDWTPSSISSIEYLESFSEDRITDYRFSYNTYQKYTHYQLRLPNFAVRPKLSGNYLLKVFEDGDPNKLLISRRFYILQQKVGLQAEVAPSPSVAHRDSNQKINFTVAHPALNIQNAYQEIKAVVLQNAQQASAKTTNRPLFIRNAQLVYSDNSSNDFAGGNEFHRFDTRSFRYKSDGVYAIQLDSIYQVALFADEDRNRQTYAHQFDENGSFFTINQDGSDARYDGDYANVSFVLKAEKPNDEGFAYVVGKFNGYQKNAANRMVYDENSKTFILNSLVKQGVVDYRYVWADEKGNILDTSAFEGSYYQTENDYQILIYYRAPGARYDQLIAFTQLNSVKAPRNF</sequence>
<dbReference type="RefSeq" id="WP_120182295.1">
    <property type="nucleotide sequence ID" value="NZ_MBTA01000026.1"/>
</dbReference>
<dbReference type="AlphaFoldDB" id="A0A419S447"/>
<organism evidence="3 4">
    <name type="scientific">Pelobium manganitolerans</name>
    <dbReference type="NCBI Taxonomy" id="1842495"/>
    <lineage>
        <taxon>Bacteria</taxon>
        <taxon>Pseudomonadati</taxon>
        <taxon>Bacteroidota</taxon>
        <taxon>Sphingobacteriia</taxon>
        <taxon>Sphingobacteriales</taxon>
        <taxon>Sphingobacteriaceae</taxon>
        <taxon>Pelobium</taxon>
    </lineage>
</organism>
<proteinExistence type="predicted"/>
<gene>
    <name evidence="3" type="ORF">BCY91_07345</name>
</gene>
<dbReference type="OrthoDB" id="1522602at2"/>